<accession>A0ABR1SIY7</accession>
<organism evidence="1 2">
    <name type="scientific">Apiospora marii</name>
    <dbReference type="NCBI Taxonomy" id="335849"/>
    <lineage>
        <taxon>Eukaryota</taxon>
        <taxon>Fungi</taxon>
        <taxon>Dikarya</taxon>
        <taxon>Ascomycota</taxon>
        <taxon>Pezizomycotina</taxon>
        <taxon>Sordariomycetes</taxon>
        <taxon>Xylariomycetidae</taxon>
        <taxon>Amphisphaeriales</taxon>
        <taxon>Apiosporaceae</taxon>
        <taxon>Apiospora</taxon>
    </lineage>
</organism>
<keyword evidence="2" id="KW-1185">Reference proteome</keyword>
<reference evidence="1 2" key="1">
    <citation type="submission" date="2023-01" db="EMBL/GenBank/DDBJ databases">
        <title>Analysis of 21 Apiospora genomes using comparative genomics revels a genus with tremendous synthesis potential of carbohydrate active enzymes and secondary metabolites.</title>
        <authorList>
            <person name="Sorensen T."/>
        </authorList>
    </citation>
    <scope>NUCLEOTIDE SEQUENCE [LARGE SCALE GENOMIC DNA]</scope>
    <source>
        <strain evidence="1 2">CBS 20057</strain>
    </source>
</reference>
<proteinExistence type="predicted"/>
<gene>
    <name evidence="1" type="ORF">PG991_003092</name>
</gene>
<evidence type="ECO:0000313" key="1">
    <source>
        <dbReference type="EMBL" id="KAK8033694.1"/>
    </source>
</evidence>
<dbReference type="Proteomes" id="UP001396898">
    <property type="component" value="Unassembled WGS sequence"/>
</dbReference>
<protein>
    <submittedName>
        <fullName evidence="1">Uncharacterized protein</fullName>
    </submittedName>
</protein>
<dbReference type="EMBL" id="JAQQWI010000006">
    <property type="protein sequence ID" value="KAK8033694.1"/>
    <property type="molecule type" value="Genomic_DNA"/>
</dbReference>
<sequence length="165" mass="19333">MVMYTCNSNYHYNNERQWKTRSSQVHWEAGQVAFLTSCENYSHEDYRNLIDSKELPPKATNHPCVILRRDHCSDYCIITPVSAFSASQETNFLPPWKQRCHWRKVRRHFRSFQGSESSGGSPFSQLLELRDGRTMPKPKVSWIYVEHIYVVPVHLLIPFIKSGGE</sequence>
<evidence type="ECO:0000313" key="2">
    <source>
        <dbReference type="Proteomes" id="UP001396898"/>
    </source>
</evidence>
<name>A0ABR1SIY7_9PEZI</name>
<comment type="caution">
    <text evidence="1">The sequence shown here is derived from an EMBL/GenBank/DDBJ whole genome shotgun (WGS) entry which is preliminary data.</text>
</comment>